<keyword evidence="3 7" id="KW-0863">Zinc-finger</keyword>
<dbReference type="SUPFAM" id="SSF111304">
    <property type="entry name" value="Recombination protein RecR"/>
    <property type="match status" value="1"/>
</dbReference>
<evidence type="ECO:0000256" key="1">
    <source>
        <dbReference type="ARBA" id="ARBA00022723"/>
    </source>
</evidence>
<dbReference type="InterPro" id="IPR006171">
    <property type="entry name" value="TOPRIM_dom"/>
</dbReference>
<evidence type="ECO:0000256" key="7">
    <source>
        <dbReference type="HAMAP-Rule" id="MF_00017"/>
    </source>
</evidence>
<evidence type="ECO:0000313" key="10">
    <source>
        <dbReference type="Proteomes" id="UP000593910"/>
    </source>
</evidence>
<evidence type="ECO:0000256" key="4">
    <source>
        <dbReference type="ARBA" id="ARBA00022833"/>
    </source>
</evidence>
<dbReference type="Gene3D" id="3.30.60.80">
    <property type="match status" value="1"/>
</dbReference>
<dbReference type="KEGG" id="smax:FJR03_07410"/>
<sequence>MNSSLDKFNRLVDALQELPTIGKKSATRLAYFMIMNDTYAGMKIAHAIEDALGSLKKCRVCGGMSEDEICHICSDENRDTTLLCMVENAKDILLLEENGLFEGKYFVLESLEELSVSHLEDIVKNGVEEILFALTPSIANDAVILYIEDKLSQYNVHFSRIAQGVPTGVSLENIDLLSLTRALEDRVRV</sequence>
<accession>A0A7M1AVZ8</accession>
<dbReference type="Gene3D" id="3.40.1360.10">
    <property type="match status" value="1"/>
</dbReference>
<dbReference type="PROSITE" id="PS01300">
    <property type="entry name" value="RECR"/>
    <property type="match status" value="1"/>
</dbReference>
<evidence type="ECO:0000256" key="6">
    <source>
        <dbReference type="ARBA" id="ARBA00023204"/>
    </source>
</evidence>
<dbReference type="PROSITE" id="PS50880">
    <property type="entry name" value="TOPRIM"/>
    <property type="match status" value="1"/>
</dbReference>
<evidence type="ECO:0000313" key="9">
    <source>
        <dbReference type="EMBL" id="QOP41584.1"/>
    </source>
</evidence>
<dbReference type="Gene3D" id="1.10.8.420">
    <property type="entry name" value="RecR Domain 1"/>
    <property type="match status" value="1"/>
</dbReference>
<comment type="function">
    <text evidence="7">May play a role in DNA repair. It seems to be involved in an RecBC-independent recombinational process of DNA repair. It may act with RecF and RecO.</text>
</comment>
<evidence type="ECO:0000259" key="8">
    <source>
        <dbReference type="PROSITE" id="PS50880"/>
    </source>
</evidence>
<dbReference type="AlphaFoldDB" id="A0A7M1AVZ8"/>
<keyword evidence="1 7" id="KW-0479">Metal-binding</keyword>
<organism evidence="9 10">
    <name type="scientific">Sulfurimonas marina</name>
    <dbReference type="NCBI Taxonomy" id="2590551"/>
    <lineage>
        <taxon>Bacteria</taxon>
        <taxon>Pseudomonadati</taxon>
        <taxon>Campylobacterota</taxon>
        <taxon>Epsilonproteobacteria</taxon>
        <taxon>Campylobacterales</taxon>
        <taxon>Sulfurimonadaceae</taxon>
        <taxon>Sulfurimonas</taxon>
    </lineage>
</organism>
<reference evidence="9 10" key="1">
    <citation type="submission" date="2019-06" db="EMBL/GenBank/DDBJ databases">
        <title>Sulfurimonas gotlandica sp. nov., a chemoautotrophic and psychrotolerant epsilonproteobacterium isolated from a pelagic redoxcline, and an emended description of the genus Sulfurimonas.</title>
        <authorList>
            <person name="Wang S."/>
            <person name="Jiang L."/>
            <person name="Shao Z."/>
        </authorList>
    </citation>
    <scope>NUCLEOTIDE SEQUENCE [LARGE SCALE GENOMIC DNA]</scope>
    <source>
        <strain evidence="9 10">B2</strain>
    </source>
</reference>
<keyword evidence="2 7" id="KW-0227">DNA damage</keyword>
<evidence type="ECO:0000256" key="2">
    <source>
        <dbReference type="ARBA" id="ARBA00022763"/>
    </source>
</evidence>
<keyword evidence="10" id="KW-1185">Reference proteome</keyword>
<dbReference type="PANTHER" id="PTHR30446:SF0">
    <property type="entry name" value="RECOMBINATION PROTEIN RECR"/>
    <property type="match status" value="1"/>
</dbReference>
<dbReference type="PANTHER" id="PTHR30446">
    <property type="entry name" value="RECOMBINATION PROTEIN RECR"/>
    <property type="match status" value="1"/>
</dbReference>
<dbReference type="InterPro" id="IPR015967">
    <property type="entry name" value="Rcmb_RecR_Znf"/>
</dbReference>
<dbReference type="GO" id="GO:0006310">
    <property type="term" value="P:DNA recombination"/>
    <property type="evidence" value="ECO:0007669"/>
    <property type="project" value="UniProtKB-UniRule"/>
</dbReference>
<dbReference type="EMBL" id="CP041165">
    <property type="protein sequence ID" value="QOP41584.1"/>
    <property type="molecule type" value="Genomic_DNA"/>
</dbReference>
<dbReference type="GO" id="GO:0003677">
    <property type="term" value="F:DNA binding"/>
    <property type="evidence" value="ECO:0007669"/>
    <property type="project" value="UniProtKB-UniRule"/>
</dbReference>
<dbReference type="RefSeq" id="WP_193112901.1">
    <property type="nucleotide sequence ID" value="NZ_CP041165.1"/>
</dbReference>
<comment type="similarity">
    <text evidence="7">Belongs to the RecR family.</text>
</comment>
<feature type="domain" description="Toprim" evidence="8">
    <location>
        <begin position="81"/>
        <end position="166"/>
    </location>
</feature>
<dbReference type="HAMAP" id="MF_00017">
    <property type="entry name" value="RecR"/>
    <property type="match status" value="1"/>
</dbReference>
<keyword evidence="4 7" id="KW-0862">Zinc</keyword>
<dbReference type="InterPro" id="IPR023627">
    <property type="entry name" value="Rcmb_RecR"/>
</dbReference>
<dbReference type="Pfam" id="PF21176">
    <property type="entry name" value="RecR_HhH"/>
    <property type="match status" value="1"/>
</dbReference>
<dbReference type="GO" id="GO:0008270">
    <property type="term" value="F:zinc ion binding"/>
    <property type="evidence" value="ECO:0007669"/>
    <property type="project" value="UniProtKB-KW"/>
</dbReference>
<keyword evidence="6 7" id="KW-0234">DNA repair</keyword>
<feature type="zinc finger region" description="C4-type" evidence="7">
    <location>
        <begin position="58"/>
        <end position="73"/>
    </location>
</feature>
<dbReference type="Proteomes" id="UP000593910">
    <property type="component" value="Chromosome"/>
</dbReference>
<proteinExistence type="inferred from homology"/>
<evidence type="ECO:0000256" key="5">
    <source>
        <dbReference type="ARBA" id="ARBA00023172"/>
    </source>
</evidence>
<name>A0A7M1AVZ8_9BACT</name>
<gene>
    <name evidence="7 9" type="primary">recR</name>
    <name evidence="9" type="ORF">FJR03_07410</name>
</gene>
<evidence type="ECO:0000256" key="3">
    <source>
        <dbReference type="ARBA" id="ARBA00022771"/>
    </source>
</evidence>
<dbReference type="Pfam" id="PF02132">
    <property type="entry name" value="RecR_ZnF"/>
    <property type="match status" value="1"/>
</dbReference>
<protein>
    <recommendedName>
        <fullName evidence="7">Recombination protein RecR</fullName>
    </recommendedName>
</protein>
<keyword evidence="5 7" id="KW-0233">DNA recombination</keyword>
<dbReference type="InterPro" id="IPR000093">
    <property type="entry name" value="DNA_Rcmb_RecR"/>
</dbReference>
<dbReference type="NCBIfam" id="TIGR00615">
    <property type="entry name" value="recR"/>
    <property type="match status" value="1"/>
</dbReference>
<dbReference type="GO" id="GO:0006281">
    <property type="term" value="P:DNA repair"/>
    <property type="evidence" value="ECO:0007669"/>
    <property type="project" value="UniProtKB-UniRule"/>
</dbReference>